<name>W4VP95_9BACI</name>
<organism evidence="2 3">
    <name type="scientific">Gracilibacillus boraciitolerans JCM 21714</name>
    <dbReference type="NCBI Taxonomy" id="1298598"/>
    <lineage>
        <taxon>Bacteria</taxon>
        <taxon>Bacillati</taxon>
        <taxon>Bacillota</taxon>
        <taxon>Bacilli</taxon>
        <taxon>Bacillales</taxon>
        <taxon>Bacillaceae</taxon>
        <taxon>Gracilibacillus</taxon>
    </lineage>
</organism>
<dbReference type="AlphaFoldDB" id="W4VP95"/>
<keyword evidence="1" id="KW-0732">Signal</keyword>
<sequence length="144" mass="16509">MNLIHRLITVMFICMSVPLLVSSNTLQAKQTDSIHVLVVFSSNEDQIDEYQRLLELQLAHFSENITFRHSSHVTKSDLSKTTHLVYQGTIDEEIPSNTVKLINSFTGPLLAIGHNIEQLSSYWKIDRDTIYLEEATILMWMTNS</sequence>
<dbReference type="EMBL" id="BAVS01000027">
    <property type="protein sequence ID" value="GAE94569.1"/>
    <property type="molecule type" value="Genomic_DNA"/>
</dbReference>
<evidence type="ECO:0000313" key="2">
    <source>
        <dbReference type="EMBL" id="GAE94569.1"/>
    </source>
</evidence>
<accession>W4VP95</accession>
<evidence type="ECO:0000256" key="1">
    <source>
        <dbReference type="SAM" id="SignalP"/>
    </source>
</evidence>
<evidence type="ECO:0000313" key="3">
    <source>
        <dbReference type="Proteomes" id="UP000019102"/>
    </source>
</evidence>
<dbReference type="STRING" id="1298598.JCM21714_3739"/>
<reference evidence="2 3" key="1">
    <citation type="journal article" date="2014" name="Genome Announc.">
        <title>Draft Genome Sequence of the Boron-Tolerant and Moderately Halotolerant Bacterium Gracilibacillus boraciitolerans JCM 21714T.</title>
        <authorList>
            <person name="Ahmed I."/>
            <person name="Oshima K."/>
            <person name="Suda W."/>
            <person name="Kitamura K."/>
            <person name="Iida T."/>
            <person name="Ohmori Y."/>
            <person name="Fujiwara T."/>
            <person name="Hattori M."/>
            <person name="Ohkuma M."/>
        </authorList>
    </citation>
    <scope>NUCLEOTIDE SEQUENCE [LARGE SCALE GENOMIC DNA]</scope>
    <source>
        <strain evidence="2 3">JCM 21714</strain>
    </source>
</reference>
<protein>
    <submittedName>
        <fullName evidence="2">Uncharacterized protein</fullName>
    </submittedName>
</protein>
<gene>
    <name evidence="2" type="ORF">JCM21714_3739</name>
</gene>
<comment type="caution">
    <text evidence="2">The sequence shown here is derived from an EMBL/GenBank/DDBJ whole genome shotgun (WGS) entry which is preliminary data.</text>
</comment>
<dbReference type="OrthoDB" id="2339428at2"/>
<proteinExistence type="predicted"/>
<keyword evidence="3" id="KW-1185">Reference proteome</keyword>
<dbReference type="RefSeq" id="WP_035725199.1">
    <property type="nucleotide sequence ID" value="NZ_BAVS01000027.1"/>
</dbReference>
<dbReference type="eggNOG" id="COG5298">
    <property type="taxonomic scope" value="Bacteria"/>
</dbReference>
<feature type="signal peptide" evidence="1">
    <location>
        <begin position="1"/>
        <end position="28"/>
    </location>
</feature>
<dbReference type="Proteomes" id="UP000019102">
    <property type="component" value="Unassembled WGS sequence"/>
</dbReference>
<feature type="chain" id="PRO_5004850732" evidence="1">
    <location>
        <begin position="29"/>
        <end position="144"/>
    </location>
</feature>